<dbReference type="Proteomes" id="UP000326396">
    <property type="component" value="Linkage Group LG11"/>
</dbReference>
<sequence>MSFRTGHAFKSSTSYSPLQFTFSEIKLATKNFNESLVIGRGGFGKVYRGLVRCGRDILLDVAIKRLDSDSSQGAGEFWAEVEMLSNLRHCHLAVDRSVDEEHWGLATWAQDSIKEGRLKQIVDPDLREIISPKCLKEFALLADRCLHSRPSQRPTMAEVVMALESILALQERPDSTLLMKIFCTKVPTSMSPPNPENSDPVCNLLDWDKRYKIILGVARVLVYLHNHAPIRIIHGDVDLRNILLDESFNLKLSGFRSAITINETDRIYVDNIPGTLCDRGIVAPEYYYKLEVSTKADVFNFGVLVFETVTGQSIIDLSVKGKRLIDYVARNWLEGTLSNIIDARIDVNANLMTKTVEIGLLCVQTDPMNRPTMKEIMIQVQLTRLYQSYAQDSALKLHF</sequence>
<dbReference type="InterPro" id="IPR001245">
    <property type="entry name" value="Ser-Thr/Tyr_kinase_cat_dom"/>
</dbReference>
<dbReference type="PROSITE" id="PS50011">
    <property type="entry name" value="PROTEIN_KINASE_DOM"/>
    <property type="match status" value="1"/>
</dbReference>
<dbReference type="OrthoDB" id="4062651at2759"/>
<dbReference type="InterPro" id="IPR017441">
    <property type="entry name" value="Protein_kinase_ATP_BS"/>
</dbReference>
<dbReference type="Pfam" id="PF07714">
    <property type="entry name" value="PK_Tyr_Ser-Thr"/>
    <property type="match status" value="2"/>
</dbReference>
<gene>
    <name evidence="3" type="ORF">E3N88_05707</name>
</gene>
<name>A0A5N6PMH1_9ASTR</name>
<proteinExistence type="predicted"/>
<evidence type="ECO:0000313" key="4">
    <source>
        <dbReference type="Proteomes" id="UP000326396"/>
    </source>
</evidence>
<reference evidence="3 4" key="1">
    <citation type="submission" date="2019-05" db="EMBL/GenBank/DDBJ databases">
        <title>Mikania micrantha, genome provides insights into the molecular mechanism of rapid growth.</title>
        <authorList>
            <person name="Liu B."/>
        </authorList>
    </citation>
    <scope>NUCLEOTIDE SEQUENCE [LARGE SCALE GENOMIC DNA]</scope>
    <source>
        <strain evidence="3">NLD-2019</strain>
        <tissue evidence="3">Leaf</tissue>
    </source>
</reference>
<dbReference type="InterPro" id="IPR011009">
    <property type="entry name" value="Kinase-like_dom_sf"/>
</dbReference>
<dbReference type="SUPFAM" id="SSF56112">
    <property type="entry name" value="Protein kinase-like (PK-like)"/>
    <property type="match status" value="3"/>
</dbReference>
<dbReference type="PANTHER" id="PTHR27006">
    <property type="entry name" value="PROMASTIGOTE SURFACE ANTIGEN PROTEIN PSA"/>
    <property type="match status" value="1"/>
</dbReference>
<dbReference type="Gene3D" id="1.10.510.10">
    <property type="entry name" value="Transferase(Phosphotransferase) domain 1"/>
    <property type="match status" value="2"/>
</dbReference>
<organism evidence="3 4">
    <name type="scientific">Mikania micrantha</name>
    <name type="common">bitter vine</name>
    <dbReference type="NCBI Taxonomy" id="192012"/>
    <lineage>
        <taxon>Eukaryota</taxon>
        <taxon>Viridiplantae</taxon>
        <taxon>Streptophyta</taxon>
        <taxon>Embryophyta</taxon>
        <taxon>Tracheophyta</taxon>
        <taxon>Spermatophyta</taxon>
        <taxon>Magnoliopsida</taxon>
        <taxon>eudicotyledons</taxon>
        <taxon>Gunneridae</taxon>
        <taxon>Pentapetalae</taxon>
        <taxon>asterids</taxon>
        <taxon>campanulids</taxon>
        <taxon>Asterales</taxon>
        <taxon>Asteraceae</taxon>
        <taxon>Asteroideae</taxon>
        <taxon>Heliantheae alliance</taxon>
        <taxon>Eupatorieae</taxon>
        <taxon>Mikania</taxon>
    </lineage>
</organism>
<evidence type="ECO:0000313" key="3">
    <source>
        <dbReference type="EMBL" id="KAD6794811.1"/>
    </source>
</evidence>
<evidence type="ECO:0000259" key="2">
    <source>
        <dbReference type="PROSITE" id="PS50011"/>
    </source>
</evidence>
<dbReference type="GO" id="GO:0005524">
    <property type="term" value="F:ATP binding"/>
    <property type="evidence" value="ECO:0007669"/>
    <property type="project" value="UniProtKB-UniRule"/>
</dbReference>
<comment type="caution">
    <text evidence="3">The sequence shown here is derived from an EMBL/GenBank/DDBJ whole genome shotgun (WGS) entry which is preliminary data.</text>
</comment>
<accession>A0A5N6PMH1</accession>
<dbReference type="PROSITE" id="PS00107">
    <property type="entry name" value="PROTEIN_KINASE_ATP"/>
    <property type="match status" value="1"/>
</dbReference>
<dbReference type="Gene3D" id="3.30.200.20">
    <property type="entry name" value="Phosphorylase Kinase, domain 1"/>
    <property type="match status" value="1"/>
</dbReference>
<dbReference type="GO" id="GO:0004672">
    <property type="term" value="F:protein kinase activity"/>
    <property type="evidence" value="ECO:0007669"/>
    <property type="project" value="InterPro"/>
</dbReference>
<dbReference type="EMBL" id="SZYD01000003">
    <property type="protein sequence ID" value="KAD6794811.1"/>
    <property type="molecule type" value="Genomic_DNA"/>
</dbReference>
<dbReference type="PANTHER" id="PTHR27006:SF616">
    <property type="entry name" value="CYSTEINE-RICH RECEPTOR-LIKE PROTEIN KINASE 10"/>
    <property type="match status" value="1"/>
</dbReference>
<keyword evidence="4" id="KW-1185">Reference proteome</keyword>
<dbReference type="AlphaFoldDB" id="A0A5N6PMH1"/>
<keyword evidence="1" id="KW-0547">Nucleotide-binding</keyword>
<keyword evidence="1" id="KW-0067">ATP-binding</keyword>
<feature type="binding site" evidence="1">
    <location>
        <position position="64"/>
    </location>
    <ligand>
        <name>ATP</name>
        <dbReference type="ChEBI" id="CHEBI:30616"/>
    </ligand>
</feature>
<feature type="domain" description="Protein kinase" evidence="2">
    <location>
        <begin position="32"/>
        <end position="382"/>
    </location>
</feature>
<protein>
    <recommendedName>
        <fullName evidence="2">Protein kinase domain-containing protein</fullName>
    </recommendedName>
</protein>
<dbReference type="InterPro" id="IPR000719">
    <property type="entry name" value="Prot_kinase_dom"/>
</dbReference>
<evidence type="ECO:0000256" key="1">
    <source>
        <dbReference type="PROSITE-ProRule" id="PRU10141"/>
    </source>
</evidence>